<keyword evidence="2" id="KW-0408">Iron</keyword>
<dbReference type="GO" id="GO:0044283">
    <property type="term" value="P:small molecule biosynthetic process"/>
    <property type="evidence" value="ECO:0007669"/>
    <property type="project" value="UniProtKB-ARBA"/>
</dbReference>
<accession>A0A2D3VB18</accession>
<dbReference type="InterPro" id="IPR026992">
    <property type="entry name" value="DIOX_N"/>
</dbReference>
<dbReference type="InterPro" id="IPR027443">
    <property type="entry name" value="IPNS-like_sf"/>
</dbReference>
<dbReference type="EMBL" id="FJUY01000012">
    <property type="protein sequence ID" value="CZT22007.1"/>
    <property type="molecule type" value="Genomic_DNA"/>
</dbReference>
<dbReference type="OrthoDB" id="288590at2759"/>
<evidence type="ECO:0000259" key="3">
    <source>
        <dbReference type="PROSITE" id="PS51471"/>
    </source>
</evidence>
<reference evidence="4 5" key="1">
    <citation type="submission" date="2016-03" db="EMBL/GenBank/DDBJ databases">
        <authorList>
            <person name="Ploux O."/>
        </authorList>
    </citation>
    <scope>NUCLEOTIDE SEQUENCE [LARGE SCALE GENOMIC DNA]</scope>
    <source>
        <strain evidence="4 5">URUG2</strain>
    </source>
</reference>
<proteinExistence type="inferred from homology"/>
<evidence type="ECO:0000256" key="1">
    <source>
        <dbReference type="ARBA" id="ARBA00008056"/>
    </source>
</evidence>
<gene>
    <name evidence="4" type="ORF">RCC_07876</name>
</gene>
<sequence>MKPQAVTTAVSLSDSLDIPLIDFSAFQSNEISTKTTTAKAVLHGFQTAGFIYLKNHGIPQAVVDATFAESAKFFQRPREEKDALAWTTPEANRGYSQPGREKVTDLTSAAEIEDVRAQEGADLKESIEIGRENEPGLPNHWPLDQDGSVFKQQMIQFFDVCKNLHMEIMRAIAVGLDIDEHWFDAYCDGGDNTLRLLHYPEVRAEVFKKNEHQVRAGAHTDYGSITLLFQDMAGGLQVRSPNGSFIDATPIEGTIVVNAGDLLARWSNDSIKSTVHRVVQPPTTAEVHPARYTIPYFCHPNHDSMIDAIPGTFGPDKPKKYEPVNCGEHLVQRLKMTY</sequence>
<dbReference type="GeneID" id="35602983"/>
<dbReference type="InterPro" id="IPR005123">
    <property type="entry name" value="Oxoglu/Fe-dep_dioxygenase_dom"/>
</dbReference>
<organism evidence="4 5">
    <name type="scientific">Ramularia collo-cygni</name>
    <dbReference type="NCBI Taxonomy" id="112498"/>
    <lineage>
        <taxon>Eukaryota</taxon>
        <taxon>Fungi</taxon>
        <taxon>Dikarya</taxon>
        <taxon>Ascomycota</taxon>
        <taxon>Pezizomycotina</taxon>
        <taxon>Dothideomycetes</taxon>
        <taxon>Dothideomycetidae</taxon>
        <taxon>Mycosphaerellales</taxon>
        <taxon>Mycosphaerellaceae</taxon>
        <taxon>Ramularia</taxon>
    </lineage>
</organism>
<dbReference type="Pfam" id="PF14226">
    <property type="entry name" value="DIOX_N"/>
    <property type="match status" value="1"/>
</dbReference>
<feature type="domain" description="Fe2OG dioxygenase" evidence="3">
    <location>
        <begin position="190"/>
        <end position="300"/>
    </location>
</feature>
<keyword evidence="2" id="KW-0479">Metal-binding</keyword>
<dbReference type="FunFam" id="2.60.120.330:FF:000030">
    <property type="entry name" value="Thymine dioxygenase"/>
    <property type="match status" value="1"/>
</dbReference>
<dbReference type="InterPro" id="IPR044861">
    <property type="entry name" value="IPNS-like_FE2OG_OXY"/>
</dbReference>
<evidence type="ECO:0000313" key="5">
    <source>
        <dbReference type="Proteomes" id="UP000225277"/>
    </source>
</evidence>
<protein>
    <submittedName>
        <fullName evidence="4">Related to gibberellin 20-oxidase</fullName>
    </submittedName>
</protein>
<dbReference type="InterPro" id="IPR050231">
    <property type="entry name" value="Iron_ascorbate_oxido_reductase"/>
</dbReference>
<keyword evidence="2" id="KW-0560">Oxidoreductase</keyword>
<dbReference type="GO" id="GO:0046872">
    <property type="term" value="F:metal ion binding"/>
    <property type="evidence" value="ECO:0007669"/>
    <property type="project" value="UniProtKB-KW"/>
</dbReference>
<dbReference type="Gene3D" id="2.60.120.330">
    <property type="entry name" value="B-lactam Antibiotic, Isopenicillin N Synthase, Chain"/>
    <property type="match status" value="1"/>
</dbReference>
<keyword evidence="5" id="KW-1185">Reference proteome</keyword>
<dbReference type="GO" id="GO:0016491">
    <property type="term" value="F:oxidoreductase activity"/>
    <property type="evidence" value="ECO:0007669"/>
    <property type="project" value="UniProtKB-KW"/>
</dbReference>
<dbReference type="AlphaFoldDB" id="A0A2D3VB18"/>
<name>A0A2D3VB18_9PEZI</name>
<evidence type="ECO:0000313" key="4">
    <source>
        <dbReference type="EMBL" id="CZT22007.1"/>
    </source>
</evidence>
<dbReference type="STRING" id="112498.A0A2D3VB18"/>
<dbReference type="PROSITE" id="PS51471">
    <property type="entry name" value="FE2OG_OXY"/>
    <property type="match status" value="1"/>
</dbReference>
<dbReference type="RefSeq" id="XP_023628896.1">
    <property type="nucleotide sequence ID" value="XM_023773128.1"/>
</dbReference>
<evidence type="ECO:0000256" key="2">
    <source>
        <dbReference type="RuleBase" id="RU003682"/>
    </source>
</evidence>
<dbReference type="Proteomes" id="UP000225277">
    <property type="component" value="Unassembled WGS sequence"/>
</dbReference>
<comment type="similarity">
    <text evidence="1 2">Belongs to the iron/ascorbate-dependent oxidoreductase family.</text>
</comment>
<dbReference type="SUPFAM" id="SSF51197">
    <property type="entry name" value="Clavaminate synthase-like"/>
    <property type="match status" value="1"/>
</dbReference>
<dbReference type="PRINTS" id="PR00682">
    <property type="entry name" value="IPNSYNTHASE"/>
</dbReference>
<dbReference type="PANTHER" id="PTHR47990">
    <property type="entry name" value="2-OXOGLUTARATE (2OG) AND FE(II)-DEPENDENT OXYGENASE SUPERFAMILY PROTEIN-RELATED"/>
    <property type="match status" value="1"/>
</dbReference>
<dbReference type="Pfam" id="PF03171">
    <property type="entry name" value="2OG-FeII_Oxy"/>
    <property type="match status" value="1"/>
</dbReference>